<keyword evidence="7" id="KW-0539">Nucleus</keyword>
<dbReference type="STRING" id="69332.A0A388K3S8"/>
<comment type="caution">
    <text evidence="10">The sequence shown here is derived from an EMBL/GenBank/DDBJ whole genome shotgun (WGS) entry which is preliminary data.</text>
</comment>
<evidence type="ECO:0000256" key="6">
    <source>
        <dbReference type="ARBA" id="ARBA00048173"/>
    </source>
</evidence>
<name>A0A388K3S8_CHABU</name>
<keyword evidence="3 7" id="KW-0479">Metal-binding</keyword>
<dbReference type="SMART" id="SM00975">
    <property type="entry name" value="Telomerase_RBD"/>
    <property type="match status" value="1"/>
</dbReference>
<feature type="compositionally biased region" description="Gly residues" evidence="8">
    <location>
        <begin position="69"/>
        <end position="91"/>
    </location>
</feature>
<gene>
    <name evidence="10" type="ORF">CBR_g45714</name>
</gene>
<evidence type="ECO:0000313" key="10">
    <source>
        <dbReference type="EMBL" id="GBG64659.1"/>
    </source>
</evidence>
<keyword evidence="11" id="KW-1185">Reference proteome</keyword>
<dbReference type="PANTHER" id="PTHR12066:SF0">
    <property type="entry name" value="TELOMERASE REVERSE TRANSCRIPTASE"/>
    <property type="match status" value="1"/>
</dbReference>
<dbReference type="GO" id="GO:0000781">
    <property type="term" value="C:chromosome, telomeric region"/>
    <property type="evidence" value="ECO:0007669"/>
    <property type="project" value="UniProtKB-SubCell"/>
</dbReference>
<dbReference type="GO" id="GO:0070034">
    <property type="term" value="F:telomerase RNA binding"/>
    <property type="evidence" value="ECO:0007669"/>
    <property type="project" value="TreeGrafter"/>
</dbReference>
<sequence length="572" mass="63243">MESEWGRVAEGSERAPKRSGWDRAVWEGKEWARVGSESGGVGAGTEGIGWSQSWNGKRARGGWSEVRMGSGGVGWGGLGSEWEQGGSGVGSGWERKRDRYGIGAGTGSEQERDRSRNGSGVRSERTLKGIGLGVERDLGGDGTGDGTGSGWERDLDGDGKGSGWERDRDGDGKGSGWERDLDGDGTGWERDRDGVGSGWSGREIRTDCGGRGVKWTIKRGSDRIMIGSEHNWGVLRRNVVEFVRLHRWESMTLSHAIRGFRLSDVKGLMSHSCSHPKTAIKGKNIIGRNKGRGQEASGNPRRASFSVKRQRLMEDWIYFLFASVVIPLIRAHFYVTESEGATHRVCYFRKPVWDMLTRLWVENMTAAAPAMPLHAVNHHGNNNDVNDSNCMYTKLSRFQVCALLRRKERLAVGFSAARLVPKGLGTRAIVNSGKAMSKVFHLHKKRDVGSSKMFGRGGCSKSTTRGGGNWEREVVPLRFQPVNSVLRDAHHCLKFEQSQHGDETSGSVFGYNDAYAKLRRFVTGLKTRPGGFPSSLYIAVCDMANAFDNIDQEKMRKITAGFIREEHFKVQR</sequence>
<evidence type="ECO:0000256" key="4">
    <source>
        <dbReference type="ARBA" id="ARBA00022842"/>
    </source>
</evidence>
<evidence type="ECO:0000256" key="8">
    <source>
        <dbReference type="SAM" id="MobiDB-lite"/>
    </source>
</evidence>
<comment type="subcellular location">
    <subcellularLocation>
        <location evidence="7">Nucleus</location>
    </subcellularLocation>
    <subcellularLocation>
        <location evidence="7">Chromosome</location>
        <location evidence="7">Telomere</location>
    </subcellularLocation>
</comment>
<dbReference type="AlphaFoldDB" id="A0A388K3S8"/>
<dbReference type="OrthoDB" id="289721at2759"/>
<dbReference type="InterPro" id="IPR003545">
    <property type="entry name" value="Telomerase_RT"/>
</dbReference>
<dbReference type="Gramene" id="GBG64659">
    <property type="protein sequence ID" value="GBG64659"/>
    <property type="gene ID" value="CBR_g45714"/>
</dbReference>
<organism evidence="10 11">
    <name type="scientific">Chara braunii</name>
    <name type="common">Braun's stonewort</name>
    <dbReference type="NCBI Taxonomy" id="69332"/>
    <lineage>
        <taxon>Eukaryota</taxon>
        <taxon>Viridiplantae</taxon>
        <taxon>Streptophyta</taxon>
        <taxon>Charophyceae</taxon>
        <taxon>Charales</taxon>
        <taxon>Characeae</taxon>
        <taxon>Chara</taxon>
    </lineage>
</organism>
<dbReference type="PANTHER" id="PTHR12066">
    <property type="entry name" value="TELOMERASE REVERSE TRANSCRIPTASE"/>
    <property type="match status" value="1"/>
</dbReference>
<comment type="similarity">
    <text evidence="7">Belongs to the reverse transcriptase family. Telomerase subfamily.</text>
</comment>
<evidence type="ECO:0000256" key="2">
    <source>
        <dbReference type="ARBA" id="ARBA00022695"/>
    </source>
</evidence>
<comment type="function">
    <text evidence="7">Telomerase is a ribonucleoprotein enzyme essential for the replication of chromosome termini in most eukaryotes. It elongates telomeres. It is a reverse transcriptase that adds simple sequence repeats to chromosome ends by copying a template sequence within the RNA component of the enzyme.</text>
</comment>
<proteinExistence type="inferred from homology"/>
<keyword evidence="5 7" id="KW-0695">RNA-directed DNA polymerase</keyword>
<feature type="compositionally biased region" description="Gly residues" evidence="8">
    <location>
        <begin position="140"/>
        <end position="149"/>
    </location>
</feature>
<dbReference type="EC" id="2.7.7.49" evidence="7"/>
<reference evidence="10 11" key="1">
    <citation type="journal article" date="2018" name="Cell">
        <title>The Chara Genome: Secondary Complexity and Implications for Plant Terrestrialization.</title>
        <authorList>
            <person name="Nishiyama T."/>
            <person name="Sakayama H."/>
            <person name="Vries J.D."/>
            <person name="Buschmann H."/>
            <person name="Saint-Marcoux D."/>
            <person name="Ullrich K.K."/>
            <person name="Haas F.B."/>
            <person name="Vanderstraeten L."/>
            <person name="Becker D."/>
            <person name="Lang D."/>
            <person name="Vosolsobe S."/>
            <person name="Rombauts S."/>
            <person name="Wilhelmsson P.K.I."/>
            <person name="Janitza P."/>
            <person name="Kern R."/>
            <person name="Heyl A."/>
            <person name="Rumpler F."/>
            <person name="Villalobos L.I.A.C."/>
            <person name="Clay J.M."/>
            <person name="Skokan R."/>
            <person name="Toyoda A."/>
            <person name="Suzuki Y."/>
            <person name="Kagoshima H."/>
            <person name="Schijlen E."/>
            <person name="Tajeshwar N."/>
            <person name="Catarino B."/>
            <person name="Hetherington A.J."/>
            <person name="Saltykova A."/>
            <person name="Bonnot C."/>
            <person name="Breuninger H."/>
            <person name="Symeonidi A."/>
            <person name="Radhakrishnan G.V."/>
            <person name="Van Nieuwerburgh F."/>
            <person name="Deforce D."/>
            <person name="Chang C."/>
            <person name="Karol K.G."/>
            <person name="Hedrich R."/>
            <person name="Ulvskov P."/>
            <person name="Glockner G."/>
            <person name="Delwiche C.F."/>
            <person name="Petrasek J."/>
            <person name="Van de Peer Y."/>
            <person name="Friml J."/>
            <person name="Beilby M."/>
            <person name="Dolan L."/>
            <person name="Kohara Y."/>
            <person name="Sugano S."/>
            <person name="Fujiyama A."/>
            <person name="Delaux P.-M."/>
            <person name="Quint M."/>
            <person name="TheiBen G."/>
            <person name="Hagemann M."/>
            <person name="Harholt J."/>
            <person name="Dunand C."/>
            <person name="Zachgo S."/>
            <person name="Langdale J."/>
            <person name="Maumus F."/>
            <person name="Straeten D.V.D."/>
            <person name="Gould S.B."/>
            <person name="Rensing S.A."/>
        </authorList>
    </citation>
    <scope>NUCLEOTIDE SEQUENCE [LARGE SCALE GENOMIC DNA]</scope>
    <source>
        <strain evidence="10 11">S276</strain>
    </source>
</reference>
<keyword evidence="4 7" id="KW-0460">Magnesium</keyword>
<dbReference type="GO" id="GO:0007004">
    <property type="term" value="P:telomere maintenance via telomerase"/>
    <property type="evidence" value="ECO:0007669"/>
    <property type="project" value="TreeGrafter"/>
</dbReference>
<keyword evidence="7" id="KW-0779">Telomere</keyword>
<feature type="domain" description="Telomerase ribonucleoprotein complex - RNA-binding" evidence="9">
    <location>
        <begin position="215"/>
        <end position="366"/>
    </location>
</feature>
<feature type="compositionally biased region" description="Basic and acidic residues" evidence="8">
    <location>
        <begin position="151"/>
        <end position="194"/>
    </location>
</feature>
<protein>
    <recommendedName>
        <fullName evidence="7">Telomerase reverse transcriptase</fullName>
        <ecNumber evidence="7">2.7.7.49</ecNumber>
    </recommendedName>
    <alternativeName>
        <fullName evidence="7">Telomerase catalytic subunit</fullName>
    </alternativeName>
</protein>
<evidence type="ECO:0000313" key="11">
    <source>
        <dbReference type="Proteomes" id="UP000265515"/>
    </source>
</evidence>
<dbReference type="GO" id="GO:0046872">
    <property type="term" value="F:metal ion binding"/>
    <property type="evidence" value="ECO:0007669"/>
    <property type="project" value="UniProtKB-KW"/>
</dbReference>
<feature type="compositionally biased region" description="Basic and acidic residues" evidence="8">
    <location>
        <begin position="1"/>
        <end position="32"/>
    </location>
</feature>
<feature type="region of interest" description="Disordered" evidence="8">
    <location>
        <begin position="1"/>
        <end position="203"/>
    </location>
</feature>
<evidence type="ECO:0000256" key="5">
    <source>
        <dbReference type="ARBA" id="ARBA00022918"/>
    </source>
</evidence>
<evidence type="ECO:0000259" key="9">
    <source>
        <dbReference type="SMART" id="SM00975"/>
    </source>
</evidence>
<feature type="compositionally biased region" description="Basic and acidic residues" evidence="8">
    <location>
        <begin position="109"/>
        <end position="127"/>
    </location>
</feature>
<dbReference type="InterPro" id="IPR021891">
    <property type="entry name" value="Telomerase_RBD"/>
</dbReference>
<dbReference type="GO" id="GO:0003720">
    <property type="term" value="F:telomerase activity"/>
    <property type="evidence" value="ECO:0007669"/>
    <property type="project" value="InterPro"/>
</dbReference>
<dbReference type="GO" id="GO:0042162">
    <property type="term" value="F:telomeric DNA binding"/>
    <property type="evidence" value="ECO:0007669"/>
    <property type="project" value="TreeGrafter"/>
</dbReference>
<evidence type="ECO:0000256" key="7">
    <source>
        <dbReference type="RuleBase" id="RU365061"/>
    </source>
</evidence>
<dbReference type="Proteomes" id="UP000265515">
    <property type="component" value="Unassembled WGS sequence"/>
</dbReference>
<dbReference type="Pfam" id="PF12009">
    <property type="entry name" value="Telomerase_RBD"/>
    <property type="match status" value="1"/>
</dbReference>
<dbReference type="EMBL" id="BFEA01000052">
    <property type="protein sequence ID" value="GBG64659.1"/>
    <property type="molecule type" value="Genomic_DNA"/>
</dbReference>
<comment type="catalytic activity">
    <reaction evidence="6 7">
        <text>DNA(n) + a 2'-deoxyribonucleoside 5'-triphosphate = DNA(n+1) + diphosphate</text>
        <dbReference type="Rhea" id="RHEA:22508"/>
        <dbReference type="Rhea" id="RHEA-COMP:17339"/>
        <dbReference type="Rhea" id="RHEA-COMP:17340"/>
        <dbReference type="ChEBI" id="CHEBI:33019"/>
        <dbReference type="ChEBI" id="CHEBI:61560"/>
        <dbReference type="ChEBI" id="CHEBI:173112"/>
        <dbReference type="EC" id="2.7.7.49"/>
    </reaction>
</comment>
<accession>A0A388K3S8</accession>
<evidence type="ECO:0000256" key="3">
    <source>
        <dbReference type="ARBA" id="ARBA00022723"/>
    </source>
</evidence>
<feature type="compositionally biased region" description="Gly residues" evidence="8">
    <location>
        <begin position="37"/>
        <end position="47"/>
    </location>
</feature>
<keyword evidence="7" id="KW-0158">Chromosome</keyword>
<dbReference type="Gene3D" id="1.10.132.70">
    <property type="match status" value="1"/>
</dbReference>
<keyword evidence="1 7" id="KW-0808">Transferase</keyword>
<evidence type="ECO:0000256" key="1">
    <source>
        <dbReference type="ARBA" id="ARBA00022679"/>
    </source>
</evidence>
<dbReference type="GO" id="GO:0000333">
    <property type="term" value="C:telomerase catalytic core complex"/>
    <property type="evidence" value="ECO:0007669"/>
    <property type="project" value="TreeGrafter"/>
</dbReference>
<keyword evidence="2 7" id="KW-0548">Nucleotidyltransferase</keyword>